<dbReference type="Proteomes" id="UP001162060">
    <property type="component" value="Unassembled WGS sequence"/>
</dbReference>
<proteinExistence type="predicted"/>
<dbReference type="AlphaFoldDB" id="A0AAV1TJE9"/>
<reference evidence="1" key="1">
    <citation type="submission" date="2024-01" db="EMBL/GenBank/DDBJ databases">
        <authorList>
            <person name="Webb A."/>
        </authorList>
    </citation>
    <scope>NUCLEOTIDE SEQUENCE</scope>
    <source>
        <strain evidence="1">Pm1</strain>
    </source>
</reference>
<name>A0AAV1TJE9_9STRA</name>
<sequence>MRIHHRLLRCLDCDGATKEIRSFLEERFRRIDGLRENKFLLTRGAIYGQPLVIHYDATDATSRGGIVLSPVQSLRSVLVLKLQEP</sequence>
<gene>
    <name evidence="1" type="ORF">PM001_LOCUS7550</name>
</gene>
<accession>A0AAV1TJE9</accession>
<evidence type="ECO:0000313" key="1">
    <source>
        <dbReference type="EMBL" id="CAK7922284.1"/>
    </source>
</evidence>
<evidence type="ECO:0000313" key="2">
    <source>
        <dbReference type="Proteomes" id="UP001162060"/>
    </source>
</evidence>
<organism evidence="1 2">
    <name type="scientific">Peronospora matthiolae</name>
    <dbReference type="NCBI Taxonomy" id="2874970"/>
    <lineage>
        <taxon>Eukaryota</taxon>
        <taxon>Sar</taxon>
        <taxon>Stramenopiles</taxon>
        <taxon>Oomycota</taxon>
        <taxon>Peronosporomycetes</taxon>
        <taxon>Peronosporales</taxon>
        <taxon>Peronosporaceae</taxon>
        <taxon>Peronospora</taxon>
    </lineage>
</organism>
<comment type="caution">
    <text evidence="1">The sequence shown here is derived from an EMBL/GenBank/DDBJ whole genome shotgun (WGS) entry which is preliminary data.</text>
</comment>
<dbReference type="EMBL" id="CAKLBY020000065">
    <property type="protein sequence ID" value="CAK7922284.1"/>
    <property type="molecule type" value="Genomic_DNA"/>
</dbReference>
<protein>
    <submittedName>
        <fullName evidence="1">Uncharacterized protein</fullName>
    </submittedName>
</protein>